<dbReference type="Proteomes" id="UP001214415">
    <property type="component" value="Chromosome 1"/>
</dbReference>
<gene>
    <name evidence="2" type="ORF">MEQU1_000017</name>
</gene>
<sequence length="94" mass="9597">MPSLAGQAQEAEGGPRPQAQAPGQAQQGERVVPLPEAAAAQHVLEQREAAADENVAAEVLTISAQAQAAQAVPEVLALKLARESVVGPADVAWN</sequence>
<feature type="compositionally biased region" description="Low complexity" evidence="1">
    <location>
        <begin position="11"/>
        <end position="30"/>
    </location>
</feature>
<protein>
    <submittedName>
        <fullName evidence="2">Uncharacterized protein</fullName>
    </submittedName>
</protein>
<evidence type="ECO:0000313" key="3">
    <source>
        <dbReference type="Proteomes" id="UP001214415"/>
    </source>
</evidence>
<accession>A0AAF0IX11</accession>
<reference evidence="2" key="1">
    <citation type="submission" date="2023-03" db="EMBL/GenBank/DDBJ databases">
        <title>Mating type loci evolution in Malassezia.</title>
        <authorList>
            <person name="Coelho M.A."/>
        </authorList>
    </citation>
    <scope>NUCLEOTIDE SEQUENCE</scope>
    <source>
        <strain evidence="2">CBS 12830</strain>
    </source>
</reference>
<proteinExistence type="predicted"/>
<dbReference type="AlphaFoldDB" id="A0AAF0IX11"/>
<organism evidence="2 3">
    <name type="scientific">Malassezia equina</name>
    <dbReference type="NCBI Taxonomy" id="1381935"/>
    <lineage>
        <taxon>Eukaryota</taxon>
        <taxon>Fungi</taxon>
        <taxon>Dikarya</taxon>
        <taxon>Basidiomycota</taxon>
        <taxon>Ustilaginomycotina</taxon>
        <taxon>Malasseziomycetes</taxon>
        <taxon>Malasseziales</taxon>
        <taxon>Malasseziaceae</taxon>
        <taxon>Malassezia</taxon>
    </lineage>
</organism>
<evidence type="ECO:0000256" key="1">
    <source>
        <dbReference type="SAM" id="MobiDB-lite"/>
    </source>
</evidence>
<name>A0AAF0IX11_9BASI</name>
<dbReference type="EMBL" id="CP119900">
    <property type="protein sequence ID" value="WFD21369.1"/>
    <property type="molecule type" value="Genomic_DNA"/>
</dbReference>
<evidence type="ECO:0000313" key="2">
    <source>
        <dbReference type="EMBL" id="WFD21369.1"/>
    </source>
</evidence>
<keyword evidence="3" id="KW-1185">Reference proteome</keyword>
<feature type="region of interest" description="Disordered" evidence="1">
    <location>
        <begin position="1"/>
        <end position="33"/>
    </location>
</feature>